<comment type="caution">
    <text evidence="2">The sequence shown here is derived from an EMBL/GenBank/DDBJ whole genome shotgun (WGS) entry which is preliminary data.</text>
</comment>
<keyword evidence="3" id="KW-1185">Reference proteome</keyword>
<dbReference type="Proteomes" id="UP000195402">
    <property type="component" value="Unassembled WGS sequence"/>
</dbReference>
<dbReference type="EMBL" id="MVGT01003601">
    <property type="protein sequence ID" value="OVA03684.1"/>
    <property type="molecule type" value="Genomic_DNA"/>
</dbReference>
<name>A0A200PZP6_MACCD</name>
<evidence type="ECO:0000313" key="2">
    <source>
        <dbReference type="EMBL" id="OVA03684.1"/>
    </source>
</evidence>
<feature type="region of interest" description="Disordered" evidence="1">
    <location>
        <begin position="1"/>
        <end position="34"/>
    </location>
</feature>
<reference evidence="2 3" key="1">
    <citation type="journal article" date="2017" name="Mol. Plant">
        <title>The Genome of Medicinal Plant Macleaya cordata Provides New Insights into Benzylisoquinoline Alkaloids Metabolism.</title>
        <authorList>
            <person name="Liu X."/>
            <person name="Liu Y."/>
            <person name="Huang P."/>
            <person name="Ma Y."/>
            <person name="Qing Z."/>
            <person name="Tang Q."/>
            <person name="Cao H."/>
            <person name="Cheng P."/>
            <person name="Zheng Y."/>
            <person name="Yuan Z."/>
            <person name="Zhou Y."/>
            <person name="Liu J."/>
            <person name="Tang Z."/>
            <person name="Zhuo Y."/>
            <person name="Zhang Y."/>
            <person name="Yu L."/>
            <person name="Huang J."/>
            <person name="Yang P."/>
            <person name="Peng Q."/>
            <person name="Zhang J."/>
            <person name="Jiang W."/>
            <person name="Zhang Z."/>
            <person name="Lin K."/>
            <person name="Ro D.K."/>
            <person name="Chen X."/>
            <person name="Xiong X."/>
            <person name="Shang Y."/>
            <person name="Huang S."/>
            <person name="Zeng J."/>
        </authorList>
    </citation>
    <scope>NUCLEOTIDE SEQUENCE [LARGE SCALE GENOMIC DNA]</scope>
    <source>
        <strain evidence="3">cv. BLH2017</strain>
        <tissue evidence="2">Root</tissue>
    </source>
</reference>
<protein>
    <submittedName>
        <fullName evidence="2">Uncharacterized protein</fullName>
    </submittedName>
</protein>
<dbReference type="STRING" id="56857.A0A200PZP6"/>
<sequence>MCSPSTHPGSFRCSIHKNKNSFTSSSNPSKNERLNTRKSAMANLMAVPIDTVEQRDSVKKALAAYLILLPSANPLRRRSAIQPKPSRLSTMSKS</sequence>
<evidence type="ECO:0000256" key="1">
    <source>
        <dbReference type="SAM" id="MobiDB-lite"/>
    </source>
</evidence>
<evidence type="ECO:0000313" key="3">
    <source>
        <dbReference type="Proteomes" id="UP000195402"/>
    </source>
</evidence>
<dbReference type="OMA" id="RKSAMAN"/>
<dbReference type="PANTHER" id="PTHR33132">
    <property type="entry name" value="OSJNBB0118P14.9 PROTEIN"/>
    <property type="match status" value="1"/>
</dbReference>
<dbReference type="OrthoDB" id="1931102at2759"/>
<proteinExistence type="predicted"/>
<dbReference type="InParanoid" id="A0A200PZP6"/>
<feature type="compositionally biased region" description="Polar residues" evidence="1">
    <location>
        <begin position="20"/>
        <end position="29"/>
    </location>
</feature>
<accession>A0A200PZP6</accession>
<organism evidence="2 3">
    <name type="scientific">Macleaya cordata</name>
    <name type="common">Five-seeded plume-poppy</name>
    <name type="synonym">Bocconia cordata</name>
    <dbReference type="NCBI Taxonomy" id="56857"/>
    <lineage>
        <taxon>Eukaryota</taxon>
        <taxon>Viridiplantae</taxon>
        <taxon>Streptophyta</taxon>
        <taxon>Embryophyta</taxon>
        <taxon>Tracheophyta</taxon>
        <taxon>Spermatophyta</taxon>
        <taxon>Magnoliopsida</taxon>
        <taxon>Ranunculales</taxon>
        <taxon>Papaveraceae</taxon>
        <taxon>Papaveroideae</taxon>
        <taxon>Macleaya</taxon>
    </lineage>
</organism>
<dbReference type="PANTHER" id="PTHR33132:SF53">
    <property type="entry name" value="SERINE-RICH PROTEIN-LIKE PROTEIN"/>
    <property type="match status" value="1"/>
</dbReference>
<feature type="region of interest" description="Disordered" evidence="1">
    <location>
        <begin position="75"/>
        <end position="94"/>
    </location>
</feature>
<dbReference type="AlphaFoldDB" id="A0A200PZP6"/>
<gene>
    <name evidence="2" type="ORF">BVC80_8673g8</name>
</gene>